<keyword evidence="5 9" id="KW-1133">Transmembrane helix</keyword>
<dbReference type="Pfam" id="PF11744">
    <property type="entry name" value="ALMT"/>
    <property type="match status" value="1"/>
</dbReference>
<dbReference type="Gramene" id="KZN01797">
    <property type="protein sequence ID" value="KZN01797"/>
    <property type="gene ID" value="DCAR_010551"/>
</dbReference>
<proteinExistence type="inferred from homology"/>
<keyword evidence="4 9" id="KW-0812">Transmembrane</keyword>
<accession>A0A161XYH8</accession>
<feature type="transmembrane region" description="Helical" evidence="9">
    <location>
        <begin position="76"/>
        <end position="95"/>
    </location>
</feature>
<evidence type="ECO:0000313" key="11">
    <source>
        <dbReference type="EMBL" id="WOG92716.1"/>
    </source>
</evidence>
<evidence type="ECO:0000256" key="6">
    <source>
        <dbReference type="ARBA" id="ARBA00023065"/>
    </source>
</evidence>
<dbReference type="EMBL" id="CP093345">
    <property type="protein sequence ID" value="WOG92716.1"/>
    <property type="molecule type" value="Genomic_DNA"/>
</dbReference>
<evidence type="ECO:0000313" key="12">
    <source>
        <dbReference type="Proteomes" id="UP000077755"/>
    </source>
</evidence>
<dbReference type="GO" id="GO:0016020">
    <property type="term" value="C:membrane"/>
    <property type="evidence" value="ECO:0007669"/>
    <property type="project" value="UniProtKB-SubCell"/>
</dbReference>
<evidence type="ECO:0000256" key="1">
    <source>
        <dbReference type="ARBA" id="ARBA00004141"/>
    </source>
</evidence>
<protein>
    <recommendedName>
        <fullName evidence="13">Aluminum-activated malate transporter</fullName>
    </recommendedName>
</protein>
<evidence type="ECO:0000256" key="8">
    <source>
        <dbReference type="ARBA" id="ARBA00023303"/>
    </source>
</evidence>
<comment type="subcellular location">
    <subcellularLocation>
        <location evidence="1">Membrane</location>
        <topology evidence="1">Multi-pass membrane protein</topology>
    </subcellularLocation>
</comment>
<evidence type="ECO:0000313" key="10">
    <source>
        <dbReference type="EMBL" id="KZN01797.1"/>
    </source>
</evidence>
<evidence type="ECO:0000256" key="3">
    <source>
        <dbReference type="ARBA" id="ARBA00022448"/>
    </source>
</evidence>
<keyword evidence="6" id="KW-0406">Ion transport</keyword>
<evidence type="ECO:0000256" key="7">
    <source>
        <dbReference type="ARBA" id="ARBA00023136"/>
    </source>
</evidence>
<dbReference type="STRING" id="79200.A0A161XYH8"/>
<feature type="transmembrane region" description="Helical" evidence="9">
    <location>
        <begin position="107"/>
        <end position="125"/>
    </location>
</feature>
<dbReference type="EMBL" id="LNRQ01000003">
    <property type="protein sequence ID" value="KZN01797.1"/>
    <property type="molecule type" value="Genomic_DNA"/>
</dbReference>
<evidence type="ECO:0000256" key="9">
    <source>
        <dbReference type="SAM" id="Phobius"/>
    </source>
</evidence>
<dbReference type="GO" id="GO:0015743">
    <property type="term" value="P:malate transport"/>
    <property type="evidence" value="ECO:0007669"/>
    <property type="project" value="InterPro"/>
</dbReference>
<keyword evidence="3" id="KW-0813">Transport</keyword>
<name>A0A161XYH8_DAUCS</name>
<keyword evidence="12" id="KW-1185">Reference proteome</keyword>
<sequence>MAGHSGSLKHGFLERSKGRALCRSYSDLGSGRFYPQQSRFTWFKNLCDEVIKYLKNDVGDVALKINKMGRSDPRKVIFAAKMGLALALVSLLIFFKEPLSDMSQYSIWAILTVILVFEFSAGMQLDPTPKCFCKYNYSIFDEYFAYEIDVVE</sequence>
<keyword evidence="7 9" id="KW-0472">Membrane</keyword>
<reference evidence="11" key="2">
    <citation type="submission" date="2022-03" db="EMBL/GenBank/DDBJ databases">
        <title>Draft title - Genomic analysis of global carrot germplasm unveils the trajectory of domestication and the origin of high carotenoid orange carrot.</title>
        <authorList>
            <person name="Iorizzo M."/>
            <person name="Ellison S."/>
            <person name="Senalik D."/>
            <person name="Macko-Podgorni A."/>
            <person name="Grzebelus D."/>
            <person name="Bostan H."/>
            <person name="Rolling W."/>
            <person name="Curaba J."/>
            <person name="Simon P."/>
        </authorList>
    </citation>
    <scope>NUCLEOTIDE SEQUENCE</scope>
    <source>
        <tissue evidence="11">Leaf</tissue>
    </source>
</reference>
<dbReference type="InterPro" id="IPR020966">
    <property type="entry name" value="ALMT"/>
</dbReference>
<evidence type="ECO:0000256" key="5">
    <source>
        <dbReference type="ARBA" id="ARBA00022989"/>
    </source>
</evidence>
<comment type="similarity">
    <text evidence="2">Belongs to the aromatic acid exporter (TC 2.A.85) family.</text>
</comment>
<organism evidence="10">
    <name type="scientific">Daucus carota subsp. sativus</name>
    <name type="common">Carrot</name>
    <dbReference type="NCBI Taxonomy" id="79200"/>
    <lineage>
        <taxon>Eukaryota</taxon>
        <taxon>Viridiplantae</taxon>
        <taxon>Streptophyta</taxon>
        <taxon>Embryophyta</taxon>
        <taxon>Tracheophyta</taxon>
        <taxon>Spermatophyta</taxon>
        <taxon>Magnoliopsida</taxon>
        <taxon>eudicotyledons</taxon>
        <taxon>Gunneridae</taxon>
        <taxon>Pentapetalae</taxon>
        <taxon>asterids</taxon>
        <taxon>campanulids</taxon>
        <taxon>Apiales</taxon>
        <taxon>Apiaceae</taxon>
        <taxon>Apioideae</taxon>
        <taxon>Scandiceae</taxon>
        <taxon>Daucinae</taxon>
        <taxon>Daucus</taxon>
        <taxon>Daucus sect. Daucus</taxon>
    </lineage>
</organism>
<keyword evidence="8" id="KW-0407">Ion channel</keyword>
<evidence type="ECO:0000256" key="2">
    <source>
        <dbReference type="ARBA" id="ARBA00007079"/>
    </source>
</evidence>
<dbReference type="AlphaFoldDB" id="A0A161XYH8"/>
<dbReference type="Proteomes" id="UP000077755">
    <property type="component" value="Chromosome 3"/>
</dbReference>
<dbReference type="PANTHER" id="PTHR31086">
    <property type="entry name" value="ALUMINUM-ACTIVATED MALATE TRANSPORTER 10"/>
    <property type="match status" value="1"/>
</dbReference>
<dbReference type="GO" id="GO:0034220">
    <property type="term" value="P:monoatomic ion transmembrane transport"/>
    <property type="evidence" value="ECO:0007669"/>
    <property type="project" value="UniProtKB-KW"/>
</dbReference>
<evidence type="ECO:0008006" key="13">
    <source>
        <dbReference type="Google" id="ProtNLM"/>
    </source>
</evidence>
<gene>
    <name evidence="10" type="ORF">DCAR_010551</name>
    <name evidence="11" type="ORF">DCAR_0311991</name>
</gene>
<evidence type="ECO:0000256" key="4">
    <source>
        <dbReference type="ARBA" id="ARBA00022692"/>
    </source>
</evidence>
<reference evidence="10" key="1">
    <citation type="journal article" date="2016" name="Nat. Genet.">
        <title>A high-quality carrot genome assembly provides new insights into carotenoid accumulation and asterid genome evolution.</title>
        <authorList>
            <person name="Iorizzo M."/>
            <person name="Ellison S."/>
            <person name="Senalik D."/>
            <person name="Zeng P."/>
            <person name="Satapoomin P."/>
            <person name="Huang J."/>
            <person name="Bowman M."/>
            <person name="Iovene M."/>
            <person name="Sanseverino W."/>
            <person name="Cavagnaro P."/>
            <person name="Yildiz M."/>
            <person name="Macko-Podgorni A."/>
            <person name="Moranska E."/>
            <person name="Grzebelus E."/>
            <person name="Grzebelus D."/>
            <person name="Ashrafi H."/>
            <person name="Zheng Z."/>
            <person name="Cheng S."/>
            <person name="Spooner D."/>
            <person name="Van Deynze A."/>
            <person name="Simon P."/>
        </authorList>
    </citation>
    <scope>NUCLEOTIDE SEQUENCE [LARGE SCALE GENOMIC DNA]</scope>
    <source>
        <tissue evidence="10">Leaf</tissue>
    </source>
</reference>